<name>A0A1B6E4B4_9HEMI</name>
<dbReference type="AlphaFoldDB" id="A0A1B6E4B4"/>
<proteinExistence type="predicted"/>
<gene>
    <name evidence="2" type="ORF">g.32011</name>
</gene>
<accession>A0A1B6E4B4</accession>
<dbReference type="EMBL" id="GEDC01004569">
    <property type="protein sequence ID" value="JAS32729.1"/>
    <property type="molecule type" value="Transcribed_RNA"/>
</dbReference>
<feature type="signal peptide" evidence="1">
    <location>
        <begin position="1"/>
        <end position="24"/>
    </location>
</feature>
<dbReference type="InterPro" id="IPR027417">
    <property type="entry name" value="P-loop_NTPase"/>
</dbReference>
<organism evidence="2">
    <name type="scientific">Clastoptera arizonana</name>
    <name type="common">Arizona spittle bug</name>
    <dbReference type="NCBI Taxonomy" id="38151"/>
    <lineage>
        <taxon>Eukaryota</taxon>
        <taxon>Metazoa</taxon>
        <taxon>Ecdysozoa</taxon>
        <taxon>Arthropoda</taxon>
        <taxon>Hexapoda</taxon>
        <taxon>Insecta</taxon>
        <taxon>Pterygota</taxon>
        <taxon>Neoptera</taxon>
        <taxon>Paraneoptera</taxon>
        <taxon>Hemiptera</taxon>
        <taxon>Auchenorrhyncha</taxon>
        <taxon>Cercopoidea</taxon>
        <taxon>Clastopteridae</taxon>
        <taxon>Clastoptera</taxon>
    </lineage>
</organism>
<feature type="chain" id="PRO_5008581818" evidence="1">
    <location>
        <begin position="25"/>
        <end position="304"/>
    </location>
</feature>
<evidence type="ECO:0000313" key="2">
    <source>
        <dbReference type="EMBL" id="JAS32729.1"/>
    </source>
</evidence>
<sequence>YYQKPFVLWISVLFYTLYLKGTLAQNVSSIGAPFKSKENSGLLVFYSFAETINLFKHEIYINVTGVRELLDAFHYDCQLLPEERKKLEEIEKSPTKLRRPFIVIESNNRHTRRMVAKKLANHMGGLYMNNPPPCLHRFRESFLEHAILKKAFYSLSMYASAVNVTRQWYNDVVVMAGFWHDQAAYSIARTHQSGIPPKESSIYKWPSDLLRPDVAFFIHSPPPRFSRGAPINHVMRKRLLDVYRNMQDPGLIEISEIYNHDQIRYEMEVELQKMYKADYQKFLKPPKVFSRYGQQQPNPFYPKY</sequence>
<keyword evidence="1" id="KW-0732">Signal</keyword>
<reference evidence="2" key="1">
    <citation type="submission" date="2015-12" db="EMBL/GenBank/DDBJ databases">
        <title>De novo transcriptome assembly of four potential Pierce s Disease insect vectors from Arizona vineyards.</title>
        <authorList>
            <person name="Tassone E.E."/>
        </authorList>
    </citation>
    <scope>NUCLEOTIDE SEQUENCE</scope>
</reference>
<evidence type="ECO:0000256" key="1">
    <source>
        <dbReference type="SAM" id="SignalP"/>
    </source>
</evidence>
<feature type="non-terminal residue" evidence="2">
    <location>
        <position position="1"/>
    </location>
</feature>
<dbReference type="Gene3D" id="3.40.50.300">
    <property type="entry name" value="P-loop containing nucleotide triphosphate hydrolases"/>
    <property type="match status" value="1"/>
</dbReference>
<protein>
    <submittedName>
        <fullName evidence="2">Uncharacterized protein</fullName>
    </submittedName>
</protein>